<dbReference type="GO" id="GO:0031956">
    <property type="term" value="F:medium-chain fatty acid-CoA ligase activity"/>
    <property type="evidence" value="ECO:0007669"/>
    <property type="project" value="TreeGrafter"/>
</dbReference>
<feature type="domain" description="AMP-binding enzyme C-terminal" evidence="4">
    <location>
        <begin position="455"/>
        <end position="532"/>
    </location>
</feature>
<dbReference type="Pfam" id="PF00501">
    <property type="entry name" value="AMP-binding"/>
    <property type="match status" value="1"/>
</dbReference>
<reference evidence="5 6" key="1">
    <citation type="submission" date="2016-08" db="EMBL/GenBank/DDBJ databases">
        <title>Complete genome sequence of Acinetobacter baylyi strain GFJ2.</title>
        <authorList>
            <person name="Tabata M."/>
            <person name="Kuboki S."/>
            <person name="Gibu N."/>
            <person name="Kinouchi Y."/>
            <person name="Vangnai A."/>
            <person name="Kasai D."/>
            <person name="Fukuda M."/>
        </authorList>
    </citation>
    <scope>NUCLEOTIDE SEQUENCE [LARGE SCALE GENOMIC DNA]</scope>
    <source>
        <strain evidence="5 6">GFJ2</strain>
    </source>
</reference>
<dbReference type="SUPFAM" id="SSF56801">
    <property type="entry name" value="Acetyl-CoA synthetase-like"/>
    <property type="match status" value="1"/>
</dbReference>
<dbReference type="EMBL" id="CP016896">
    <property type="protein sequence ID" value="APV36120.1"/>
    <property type="molecule type" value="Genomic_DNA"/>
</dbReference>
<dbReference type="GO" id="GO:0006631">
    <property type="term" value="P:fatty acid metabolic process"/>
    <property type="evidence" value="ECO:0007669"/>
    <property type="project" value="TreeGrafter"/>
</dbReference>
<evidence type="ECO:0000259" key="4">
    <source>
        <dbReference type="Pfam" id="PF13193"/>
    </source>
</evidence>
<evidence type="ECO:0000256" key="1">
    <source>
        <dbReference type="ARBA" id="ARBA00006432"/>
    </source>
</evidence>
<keyword evidence="2 5" id="KW-0436">Ligase</keyword>
<feature type="domain" description="AMP-dependent synthetase/ligase" evidence="3">
    <location>
        <begin position="43"/>
        <end position="404"/>
    </location>
</feature>
<protein>
    <submittedName>
        <fullName evidence="5">2,3-dihydroxybenzoate-AMP ligase</fullName>
    </submittedName>
</protein>
<dbReference type="InterPro" id="IPR045851">
    <property type="entry name" value="AMP-bd_C_sf"/>
</dbReference>
<dbReference type="RefSeq" id="WP_076032877.1">
    <property type="nucleotide sequence ID" value="NZ_BKXY01000050.1"/>
</dbReference>
<dbReference type="Proteomes" id="UP000185674">
    <property type="component" value="Chromosome"/>
</dbReference>
<dbReference type="Gene3D" id="3.30.300.30">
    <property type="match status" value="1"/>
</dbReference>
<dbReference type="AlphaFoldDB" id="A0A1P8EIT3"/>
<organism evidence="5 6">
    <name type="scientific">Acinetobacter soli</name>
    <dbReference type="NCBI Taxonomy" id="487316"/>
    <lineage>
        <taxon>Bacteria</taxon>
        <taxon>Pseudomonadati</taxon>
        <taxon>Pseudomonadota</taxon>
        <taxon>Gammaproteobacteria</taxon>
        <taxon>Moraxellales</taxon>
        <taxon>Moraxellaceae</taxon>
        <taxon>Acinetobacter</taxon>
    </lineage>
</organism>
<dbReference type="InterPro" id="IPR042099">
    <property type="entry name" value="ANL_N_sf"/>
</dbReference>
<dbReference type="PROSITE" id="PS00455">
    <property type="entry name" value="AMP_BINDING"/>
    <property type="match status" value="1"/>
</dbReference>
<dbReference type="STRING" id="487316.BEN76_08855"/>
<name>A0A1P8EIT3_9GAMM</name>
<comment type="similarity">
    <text evidence="1">Belongs to the ATP-dependent AMP-binding enzyme family.</text>
</comment>
<dbReference type="InterPro" id="IPR020845">
    <property type="entry name" value="AMP-binding_CS"/>
</dbReference>
<gene>
    <name evidence="5" type="ORF">BEN76_08855</name>
</gene>
<dbReference type="Gene3D" id="3.40.50.12780">
    <property type="entry name" value="N-terminal domain of ligase-like"/>
    <property type="match status" value="1"/>
</dbReference>
<dbReference type="KEGG" id="asol:BEN76_08855"/>
<evidence type="ECO:0000259" key="3">
    <source>
        <dbReference type="Pfam" id="PF00501"/>
    </source>
</evidence>
<dbReference type="PANTHER" id="PTHR43201:SF5">
    <property type="entry name" value="MEDIUM-CHAIN ACYL-COA LIGASE ACSF2, MITOCHONDRIAL"/>
    <property type="match status" value="1"/>
</dbReference>
<accession>A0A1P8EIT3</accession>
<proteinExistence type="inferred from homology"/>
<evidence type="ECO:0000313" key="5">
    <source>
        <dbReference type="EMBL" id="APV36120.1"/>
    </source>
</evidence>
<dbReference type="Pfam" id="PF13193">
    <property type="entry name" value="AMP-binding_C"/>
    <property type="match status" value="1"/>
</dbReference>
<sequence>MFIEQDIQQGFVPFPESRAKQYQEDGCWKSQTHFQLLVSLKDRFPERVAAIQDHKQLTYQQMYDYAIHYGSYLKQQGIRETDFVLLQSPNVIEVFIIIFGLYAIGARPVFCLHGHGSYEIENIARQSRAAGFIKLCASAHEATATEVCEEFSTPNFKLWFRENIVSQSSIKASLPQLQSIEPDFNLQALSESEDIAFLQLSGGTTGLPKLIPRTHADYIYSIEKSIEVTGLTQDTKQLVVLPVMHNFCMSSPGFLGVFFVGGTVVLSQLTQPRVCFELIQKYQIQQVSLVPAIATLWLNAESLKDYDLSSLQVIQVGGAKLLPSLAEQIIDTLQVKLQQVYGMAEGLVNFTHLDDPDQIIIQTQGKKLSHLDEIRIADQDGNALPVNAIGNIQTRGPYTINGYYNLPDINRRAFTEDGFYKTGDIGYLDENLNIIVTGREKEQINRSGEKITPSEVEEFILQYPLVKDVCVIGVSDKYLGERIKAIIIPKLKNDDINLKDIRKFLIGKNIAHFKIPDEIEVVPDFKYTHVGKVNRQELG</sequence>
<dbReference type="PANTHER" id="PTHR43201">
    <property type="entry name" value="ACYL-COA SYNTHETASE"/>
    <property type="match status" value="1"/>
</dbReference>
<evidence type="ECO:0000256" key="2">
    <source>
        <dbReference type="ARBA" id="ARBA00022598"/>
    </source>
</evidence>
<dbReference type="InterPro" id="IPR000873">
    <property type="entry name" value="AMP-dep_synth/lig_dom"/>
</dbReference>
<evidence type="ECO:0000313" key="6">
    <source>
        <dbReference type="Proteomes" id="UP000185674"/>
    </source>
</evidence>
<dbReference type="InterPro" id="IPR025110">
    <property type="entry name" value="AMP-bd_C"/>
</dbReference>